<dbReference type="Proteomes" id="UP000239772">
    <property type="component" value="Unassembled WGS sequence"/>
</dbReference>
<dbReference type="Pfam" id="PF18557">
    <property type="entry name" value="NepR"/>
    <property type="match status" value="1"/>
</dbReference>
<dbReference type="InterPro" id="IPR041649">
    <property type="entry name" value="NepR"/>
</dbReference>
<protein>
    <recommendedName>
        <fullName evidence="1">Anti-sigma factor NepR domain-containing protein</fullName>
    </recommendedName>
</protein>
<comment type="caution">
    <text evidence="2">The sequence shown here is derived from an EMBL/GenBank/DDBJ whole genome shotgun (WGS) entry which is preliminary data.</text>
</comment>
<accession>A0A2T1HUN4</accession>
<dbReference type="RefSeq" id="WP_106336385.1">
    <property type="nucleotide sequence ID" value="NZ_PVZS01000008.1"/>
</dbReference>
<dbReference type="AlphaFoldDB" id="A0A2T1HUN4"/>
<keyword evidence="3" id="KW-1185">Reference proteome</keyword>
<evidence type="ECO:0000313" key="2">
    <source>
        <dbReference type="EMBL" id="PSC05376.1"/>
    </source>
</evidence>
<dbReference type="OrthoDB" id="8454456at2"/>
<reference evidence="3" key="1">
    <citation type="submission" date="2018-03" db="EMBL/GenBank/DDBJ databases">
        <authorList>
            <person name="Sun L."/>
            <person name="Liu H."/>
            <person name="Chen W."/>
            <person name="Huang K."/>
            <person name="Liu W."/>
            <person name="Gao X."/>
        </authorList>
    </citation>
    <scope>NUCLEOTIDE SEQUENCE [LARGE SCALE GENOMIC DNA]</scope>
    <source>
        <strain evidence="3">SH9</strain>
    </source>
</reference>
<evidence type="ECO:0000259" key="1">
    <source>
        <dbReference type="Pfam" id="PF18557"/>
    </source>
</evidence>
<name>A0A2T1HUN4_9HYPH</name>
<organism evidence="2 3">
    <name type="scientific">Alsobacter soli</name>
    <dbReference type="NCBI Taxonomy" id="2109933"/>
    <lineage>
        <taxon>Bacteria</taxon>
        <taxon>Pseudomonadati</taxon>
        <taxon>Pseudomonadota</taxon>
        <taxon>Alphaproteobacteria</taxon>
        <taxon>Hyphomicrobiales</taxon>
        <taxon>Alsobacteraceae</taxon>
        <taxon>Alsobacter</taxon>
    </lineage>
</organism>
<dbReference type="EMBL" id="PVZS01000008">
    <property type="protein sequence ID" value="PSC05376.1"/>
    <property type="molecule type" value="Genomic_DNA"/>
</dbReference>
<feature type="domain" description="Anti-sigma factor NepR" evidence="1">
    <location>
        <begin position="24"/>
        <end position="56"/>
    </location>
</feature>
<proteinExistence type="predicted"/>
<gene>
    <name evidence="2" type="ORF">SLNSH_09265</name>
</gene>
<evidence type="ECO:0000313" key="3">
    <source>
        <dbReference type="Proteomes" id="UP000239772"/>
    </source>
</evidence>
<sequence>MPSDRAELRNVIPFPKRQDNDTQSHVGLLLRRMWASAVQEPVPERFLDLLKVLEAQPGSARGFGGGETQSRR</sequence>